<dbReference type="Proteomes" id="UP000805193">
    <property type="component" value="Unassembled WGS sequence"/>
</dbReference>
<evidence type="ECO:0000313" key="1">
    <source>
        <dbReference type="EMBL" id="KAG0444523.1"/>
    </source>
</evidence>
<accession>A0AC60R1F1</accession>
<sequence>MDDDSECFFEQTSESHFDSLHRSCEHGDVPDRLWLADGTFLHTFKKLEAIFMGPHLLRDIPLLSPKQQTFSLESFHAVLIHFAPRSSKFQYDGMVARWPTYAVASEAAYRVPHDTLSSSPVGRPLSPTTATVPVDIMRQRRRVESKGAILEISYDDNLKCITGVVQASMINKSYTVEDGLYECILCACCSTSCPSYWWNSDRYLGPAALMQVYRWVIDSRDDNTQERLKRLEDPFTMYRCHTIMNCTKTCPKSLNPGRAIGELKKLVSGISQKPKPDLSGAA</sequence>
<proteinExistence type="predicted"/>
<dbReference type="EMBL" id="JABSTQ010001909">
    <property type="protein sequence ID" value="KAG0444523.1"/>
    <property type="molecule type" value="Genomic_DNA"/>
</dbReference>
<gene>
    <name evidence="1" type="ORF">HPB47_013703</name>
</gene>
<comment type="caution">
    <text evidence="1">The sequence shown here is derived from an EMBL/GenBank/DDBJ whole genome shotgun (WGS) entry which is preliminary data.</text>
</comment>
<name>A0AC60R1F1_IXOPE</name>
<protein>
    <submittedName>
        <fullName evidence="1">Uncharacterized protein</fullName>
    </submittedName>
</protein>
<organism evidence="1 2">
    <name type="scientific">Ixodes persulcatus</name>
    <name type="common">Taiga tick</name>
    <dbReference type="NCBI Taxonomy" id="34615"/>
    <lineage>
        <taxon>Eukaryota</taxon>
        <taxon>Metazoa</taxon>
        <taxon>Ecdysozoa</taxon>
        <taxon>Arthropoda</taxon>
        <taxon>Chelicerata</taxon>
        <taxon>Arachnida</taxon>
        <taxon>Acari</taxon>
        <taxon>Parasitiformes</taxon>
        <taxon>Ixodida</taxon>
        <taxon>Ixodoidea</taxon>
        <taxon>Ixodidae</taxon>
        <taxon>Ixodinae</taxon>
        <taxon>Ixodes</taxon>
    </lineage>
</organism>
<keyword evidence="2" id="KW-1185">Reference proteome</keyword>
<reference evidence="1 2" key="1">
    <citation type="journal article" date="2020" name="Cell">
        <title>Large-Scale Comparative Analyses of Tick Genomes Elucidate Their Genetic Diversity and Vector Capacities.</title>
        <authorList>
            <consortium name="Tick Genome and Microbiome Consortium (TIGMIC)"/>
            <person name="Jia N."/>
            <person name="Wang J."/>
            <person name="Shi W."/>
            <person name="Du L."/>
            <person name="Sun Y."/>
            <person name="Zhan W."/>
            <person name="Jiang J.F."/>
            <person name="Wang Q."/>
            <person name="Zhang B."/>
            <person name="Ji P."/>
            <person name="Bell-Sakyi L."/>
            <person name="Cui X.M."/>
            <person name="Yuan T.T."/>
            <person name="Jiang B.G."/>
            <person name="Yang W.F."/>
            <person name="Lam T.T."/>
            <person name="Chang Q.C."/>
            <person name="Ding S.J."/>
            <person name="Wang X.J."/>
            <person name="Zhu J.G."/>
            <person name="Ruan X.D."/>
            <person name="Zhao L."/>
            <person name="Wei J.T."/>
            <person name="Ye R.Z."/>
            <person name="Que T.C."/>
            <person name="Du C.H."/>
            <person name="Zhou Y.H."/>
            <person name="Cheng J.X."/>
            <person name="Dai P.F."/>
            <person name="Guo W.B."/>
            <person name="Han X.H."/>
            <person name="Huang E.J."/>
            <person name="Li L.F."/>
            <person name="Wei W."/>
            <person name="Gao Y.C."/>
            <person name="Liu J.Z."/>
            <person name="Shao H.Z."/>
            <person name="Wang X."/>
            <person name="Wang C.C."/>
            <person name="Yang T.C."/>
            <person name="Huo Q.B."/>
            <person name="Li W."/>
            <person name="Chen H.Y."/>
            <person name="Chen S.E."/>
            <person name="Zhou L.G."/>
            <person name="Ni X.B."/>
            <person name="Tian J.H."/>
            <person name="Sheng Y."/>
            <person name="Liu T."/>
            <person name="Pan Y.S."/>
            <person name="Xia L.Y."/>
            <person name="Li J."/>
            <person name="Zhao F."/>
            <person name="Cao W.C."/>
        </authorList>
    </citation>
    <scope>NUCLEOTIDE SEQUENCE [LARGE SCALE GENOMIC DNA]</scope>
    <source>
        <strain evidence="1">Iper-2018</strain>
    </source>
</reference>
<evidence type="ECO:0000313" key="2">
    <source>
        <dbReference type="Proteomes" id="UP000805193"/>
    </source>
</evidence>